<proteinExistence type="predicted"/>
<dbReference type="EMBL" id="SSOP01000756">
    <property type="protein sequence ID" value="KAB5587819.1"/>
    <property type="molecule type" value="Genomic_DNA"/>
</dbReference>
<dbReference type="Proteomes" id="UP000383932">
    <property type="component" value="Unassembled WGS sequence"/>
</dbReference>
<evidence type="ECO:0000313" key="2">
    <source>
        <dbReference type="Proteomes" id="UP000383932"/>
    </source>
</evidence>
<gene>
    <name evidence="1" type="ORF">CTheo_8740</name>
</gene>
<organism evidence="1 2">
    <name type="scientific">Ceratobasidium theobromae</name>
    <dbReference type="NCBI Taxonomy" id="1582974"/>
    <lineage>
        <taxon>Eukaryota</taxon>
        <taxon>Fungi</taxon>
        <taxon>Dikarya</taxon>
        <taxon>Basidiomycota</taxon>
        <taxon>Agaricomycotina</taxon>
        <taxon>Agaricomycetes</taxon>
        <taxon>Cantharellales</taxon>
        <taxon>Ceratobasidiaceae</taxon>
        <taxon>Ceratobasidium</taxon>
    </lineage>
</organism>
<accession>A0A5N5Q804</accession>
<comment type="caution">
    <text evidence="1">The sequence shown here is derived from an EMBL/GenBank/DDBJ whole genome shotgun (WGS) entry which is preliminary data.</text>
</comment>
<evidence type="ECO:0000313" key="1">
    <source>
        <dbReference type="EMBL" id="KAB5587819.1"/>
    </source>
</evidence>
<sequence>MLLYSHHKIMKQGGANPYGDEELAILMLLCLEQSNFTGRSEKKVHEYGYTLQRVKAYESAKKLMKLGSLKGRVHNLIDLAAGWVGYLFLNHRDTNGNVVPEGKSWEDLMANVEEGNEGRVMEYHFESDEEGDQGEEWGHAAEVLEDCERGTGGIRGGQ</sequence>
<keyword evidence="2" id="KW-1185">Reference proteome</keyword>
<reference evidence="1 2" key="1">
    <citation type="journal article" date="2019" name="Fungal Biol. Biotechnol.">
        <title>Draft genome sequence of fastidious pathogen Ceratobasidium theobromae, which causes vascular-streak dieback in Theobroma cacao.</title>
        <authorList>
            <person name="Ali S.S."/>
            <person name="Asman A."/>
            <person name="Shao J."/>
            <person name="Firmansyah A.P."/>
            <person name="Susilo A.W."/>
            <person name="Rosmana A."/>
            <person name="McMahon P."/>
            <person name="Junaid M."/>
            <person name="Guest D."/>
            <person name="Kheng T.Y."/>
            <person name="Meinhardt L.W."/>
            <person name="Bailey B.A."/>
        </authorList>
    </citation>
    <scope>NUCLEOTIDE SEQUENCE [LARGE SCALE GENOMIC DNA]</scope>
    <source>
        <strain evidence="1 2">CT2</strain>
    </source>
</reference>
<protein>
    <submittedName>
        <fullName evidence="1">Uncharacterized protein</fullName>
    </submittedName>
</protein>
<dbReference type="AlphaFoldDB" id="A0A5N5Q804"/>
<name>A0A5N5Q804_9AGAM</name>